<organism evidence="1 2">
    <name type="scientific">Pseudoxanthomonas taiwanensis</name>
    <dbReference type="NCBI Taxonomy" id="176598"/>
    <lineage>
        <taxon>Bacteria</taxon>
        <taxon>Pseudomonadati</taxon>
        <taxon>Pseudomonadota</taxon>
        <taxon>Gammaproteobacteria</taxon>
        <taxon>Lysobacterales</taxon>
        <taxon>Lysobacteraceae</taxon>
        <taxon>Pseudoxanthomonas</taxon>
    </lineage>
</organism>
<keyword evidence="2" id="KW-1185">Reference proteome</keyword>
<accession>A0A921NS16</accession>
<dbReference type="InterPro" id="IPR011009">
    <property type="entry name" value="Kinase-like_dom_sf"/>
</dbReference>
<dbReference type="EMBL" id="PDWK01000106">
    <property type="protein sequence ID" value="KAF1684638.1"/>
    <property type="molecule type" value="Genomic_DNA"/>
</dbReference>
<keyword evidence="1" id="KW-0418">Kinase</keyword>
<gene>
    <name evidence="1" type="ORF">CR938_13640</name>
</gene>
<dbReference type="OrthoDB" id="9801841at2"/>
<comment type="caution">
    <text evidence="1">The sequence shown here is derived from an EMBL/GenBank/DDBJ whole genome shotgun (WGS) entry which is preliminary data.</text>
</comment>
<proteinExistence type="predicted"/>
<dbReference type="Proteomes" id="UP000717981">
    <property type="component" value="Unassembled WGS sequence"/>
</dbReference>
<dbReference type="AlphaFoldDB" id="A0A921NS16"/>
<protein>
    <submittedName>
        <fullName evidence="1">Kinase</fullName>
    </submittedName>
</protein>
<keyword evidence="1" id="KW-0808">Transferase</keyword>
<reference evidence="1" key="1">
    <citation type="submission" date="2017-10" db="EMBL/GenBank/DDBJ databases">
        <title>Whole genome sequencing of members of genus Pseudoxanthomonas.</title>
        <authorList>
            <person name="Kumar S."/>
            <person name="Bansal K."/>
            <person name="Kaur A."/>
            <person name="Patil P."/>
            <person name="Sharma S."/>
            <person name="Patil P.B."/>
        </authorList>
    </citation>
    <scope>NUCLEOTIDE SEQUENCE</scope>
    <source>
        <strain evidence="1">DSM 22914</strain>
    </source>
</reference>
<dbReference type="InterPro" id="IPR052396">
    <property type="entry name" value="Meiotic_Drive_Suppr_Kinase"/>
</dbReference>
<dbReference type="PANTHER" id="PTHR37171:SF1">
    <property type="entry name" value="SERINE_THREONINE-PROTEIN KINASE YRZF-RELATED"/>
    <property type="match status" value="1"/>
</dbReference>
<dbReference type="SUPFAM" id="SSF56112">
    <property type="entry name" value="Protein kinase-like (PK-like)"/>
    <property type="match status" value="1"/>
</dbReference>
<name>A0A921NS16_9GAMM</name>
<sequence>MNTLSLPVRMPAQDATTRVLKRGERLLEPDVYLLPMHGVPAVVKDYGRYRRTPLAPLARMLVRREARTLRRLRGWRHAPRLMGRVGGLALAMEFVPGRPLSEGQGDDGTLRRLRGALAGLHAHGYTHNDLHPANVLVDSERVVLLDYTAALRVPRWLRRAPLLRELRRSDLANVLKIEQRITGRALAGRHASVMAAPRWVTAVRDVWKRFYHRFKGRTA</sequence>
<evidence type="ECO:0000313" key="2">
    <source>
        <dbReference type="Proteomes" id="UP000717981"/>
    </source>
</evidence>
<dbReference type="GO" id="GO:0016301">
    <property type="term" value="F:kinase activity"/>
    <property type="evidence" value="ECO:0007669"/>
    <property type="project" value="UniProtKB-KW"/>
</dbReference>
<dbReference type="Gene3D" id="1.10.510.10">
    <property type="entry name" value="Transferase(Phosphotransferase) domain 1"/>
    <property type="match status" value="1"/>
</dbReference>
<dbReference type="PANTHER" id="PTHR37171">
    <property type="entry name" value="SERINE/THREONINE-PROTEIN KINASE YRZF-RELATED"/>
    <property type="match status" value="1"/>
</dbReference>
<evidence type="ECO:0000313" key="1">
    <source>
        <dbReference type="EMBL" id="KAF1684638.1"/>
    </source>
</evidence>
<dbReference type="RefSeq" id="WP_162125519.1">
    <property type="nucleotide sequence ID" value="NZ_PDWK01000106.1"/>
</dbReference>